<dbReference type="EMBL" id="CAJJDO010000187">
    <property type="protein sequence ID" value="CAD8213833.1"/>
    <property type="molecule type" value="Genomic_DNA"/>
</dbReference>
<name>A0A8S1YJR6_9CILI</name>
<evidence type="ECO:0000313" key="1">
    <source>
        <dbReference type="EMBL" id="CAD8213833.1"/>
    </source>
</evidence>
<comment type="caution">
    <text evidence="1">The sequence shown here is derived from an EMBL/GenBank/DDBJ whole genome shotgun (WGS) entry which is preliminary data.</text>
</comment>
<protein>
    <submittedName>
        <fullName evidence="1">Uncharacterized protein</fullName>
    </submittedName>
</protein>
<dbReference type="AlphaFoldDB" id="A0A8S1YJR6"/>
<gene>
    <name evidence="1" type="ORF">PPENT_87.1.T1870024</name>
</gene>
<organism evidence="1 2">
    <name type="scientific">Paramecium pentaurelia</name>
    <dbReference type="NCBI Taxonomy" id="43138"/>
    <lineage>
        <taxon>Eukaryota</taxon>
        <taxon>Sar</taxon>
        <taxon>Alveolata</taxon>
        <taxon>Ciliophora</taxon>
        <taxon>Intramacronucleata</taxon>
        <taxon>Oligohymenophorea</taxon>
        <taxon>Peniculida</taxon>
        <taxon>Parameciidae</taxon>
        <taxon>Paramecium</taxon>
    </lineage>
</organism>
<dbReference type="Proteomes" id="UP000689195">
    <property type="component" value="Unassembled WGS sequence"/>
</dbReference>
<keyword evidence="2" id="KW-1185">Reference proteome</keyword>
<reference evidence="1" key="1">
    <citation type="submission" date="2021-01" db="EMBL/GenBank/DDBJ databases">
        <authorList>
            <consortium name="Genoscope - CEA"/>
            <person name="William W."/>
        </authorList>
    </citation>
    <scope>NUCLEOTIDE SEQUENCE</scope>
</reference>
<evidence type="ECO:0000313" key="2">
    <source>
        <dbReference type="Proteomes" id="UP000689195"/>
    </source>
</evidence>
<proteinExistence type="predicted"/>
<sequence>MSNFSIKLHTNPNFLKYHLFCKICSRPFICLECQNVMNIEKAGFTCKFCINIFYYSLIKKHAQRFQQMSCTFLVHYKISIIGRLACDSSERIEI</sequence>
<accession>A0A8S1YJR6</accession>